<proteinExistence type="predicted"/>
<dbReference type="EMBL" id="AGSN01000005">
    <property type="protein sequence ID" value="EHH14083.1"/>
    <property type="molecule type" value="Genomic_DNA"/>
</dbReference>
<evidence type="ECO:0000313" key="2">
    <source>
        <dbReference type="EMBL" id="EHH14083.1"/>
    </source>
</evidence>
<protein>
    <recommendedName>
        <fullName evidence="1">Flagellar protein FlgJ N-terminal domain-containing protein</fullName>
    </recommendedName>
</protein>
<accession>G6Y2A0</accession>
<evidence type="ECO:0000313" key="3">
    <source>
        <dbReference type="Proteomes" id="UP000002949"/>
    </source>
</evidence>
<dbReference type="InterPro" id="IPR019301">
    <property type="entry name" value="Flagellar_prot_FlgJ_N"/>
</dbReference>
<dbReference type="STRING" id="1082933.A6B35_27735"/>
<dbReference type="PATRIC" id="fig|1082933.3.peg.34"/>
<keyword evidence="3" id="KW-1185">Reference proteome</keyword>
<reference evidence="2 3" key="1">
    <citation type="journal article" date="2012" name="J. Bacteriol.">
        <title>Draft Genome Sequence of Plant Growth-Promoting Rhizobium Mesorhizobium amorphae, Isolated from Zinc-Lead Mine Tailings.</title>
        <authorList>
            <person name="Hao X."/>
            <person name="Lin Y."/>
            <person name="Johnstone L."/>
            <person name="Baltrus D.A."/>
            <person name="Miller S.J."/>
            <person name="Wei G."/>
            <person name="Rensing C."/>
        </authorList>
    </citation>
    <scope>NUCLEOTIDE SEQUENCE [LARGE SCALE GENOMIC DNA]</scope>
    <source>
        <strain evidence="2 3">CCNWGS0123</strain>
    </source>
</reference>
<organism evidence="2 3">
    <name type="scientific">Mesorhizobium amorphae CCNWGS0123</name>
    <dbReference type="NCBI Taxonomy" id="1082933"/>
    <lineage>
        <taxon>Bacteria</taxon>
        <taxon>Pseudomonadati</taxon>
        <taxon>Pseudomonadota</taxon>
        <taxon>Alphaproteobacteria</taxon>
        <taxon>Hyphomicrobiales</taxon>
        <taxon>Phyllobacteriaceae</taxon>
        <taxon>Mesorhizobium</taxon>
    </lineage>
</organism>
<gene>
    <name evidence="2" type="ORF">MEA186_00190</name>
</gene>
<dbReference type="eggNOG" id="COG3951">
    <property type="taxonomic scope" value="Bacteria"/>
</dbReference>
<evidence type="ECO:0000259" key="1">
    <source>
        <dbReference type="Pfam" id="PF10135"/>
    </source>
</evidence>
<name>G6Y2A0_9HYPH</name>
<sequence>MKAASPADNGIGSPRKPAASLLGHCLDTKTGKRRTFLAISPPSDIVLDVARAVEPADIEAARAALTKRAGGVSGTFSVDTAASADAGSILSRSTADATGAANPEKKFQRFEAMVLQTFIQNMMPKDTEGVYGKGLAGDMWKSQLAEHMANVMAARGGIGIAKSLLADHYLDGKRMVPVGPVSGGPDKAEIDQQTRLSTSMVQELQRQAARSMTGDETTIITDKEI</sequence>
<dbReference type="Proteomes" id="UP000002949">
    <property type="component" value="Unassembled WGS sequence"/>
</dbReference>
<feature type="domain" description="Flagellar protein FlgJ N-terminal" evidence="1">
    <location>
        <begin position="126"/>
        <end position="164"/>
    </location>
</feature>
<dbReference type="AlphaFoldDB" id="G6Y2A0"/>
<dbReference type="Pfam" id="PF10135">
    <property type="entry name" value="Rod-binding"/>
    <property type="match status" value="1"/>
</dbReference>